<proteinExistence type="predicted"/>
<sequence>MKAKVVLTDCGRDSLDIEHRILGETADSRDALAVLQSGAPREVRRVLECQWSINFVNPAVCGENQAGL</sequence>
<dbReference type="RefSeq" id="WP_172316608.1">
    <property type="nucleotide sequence ID" value="NZ_WOEY01000134.1"/>
</dbReference>
<accession>A0ABX2C0P1</accession>
<organism evidence="1 2">
    <name type="scientific">Paraburkholderia solitsugae</name>
    <dbReference type="NCBI Taxonomy" id="2675748"/>
    <lineage>
        <taxon>Bacteria</taxon>
        <taxon>Pseudomonadati</taxon>
        <taxon>Pseudomonadota</taxon>
        <taxon>Betaproteobacteria</taxon>
        <taxon>Burkholderiales</taxon>
        <taxon>Burkholderiaceae</taxon>
        <taxon>Paraburkholderia</taxon>
    </lineage>
</organism>
<dbReference type="EMBL" id="WOEY01000134">
    <property type="protein sequence ID" value="NPT46514.1"/>
    <property type="molecule type" value="Genomic_DNA"/>
</dbReference>
<keyword evidence="2" id="KW-1185">Reference proteome</keyword>
<evidence type="ECO:0000313" key="2">
    <source>
        <dbReference type="Proteomes" id="UP000652198"/>
    </source>
</evidence>
<name>A0ABX2C0P1_9BURK</name>
<dbReference type="Proteomes" id="UP000652198">
    <property type="component" value="Unassembled WGS sequence"/>
</dbReference>
<protein>
    <submittedName>
        <fullName evidence="1">Uncharacterized protein</fullName>
    </submittedName>
</protein>
<evidence type="ECO:0000313" key="1">
    <source>
        <dbReference type="EMBL" id="NPT46514.1"/>
    </source>
</evidence>
<gene>
    <name evidence="1" type="ORF">GNZ12_35410</name>
</gene>
<reference evidence="1 2" key="1">
    <citation type="submission" date="2019-11" db="EMBL/GenBank/DDBJ databases">
        <title>Metabolism of dissolved organic matter in forest soils.</title>
        <authorList>
            <person name="Cyle K.T."/>
            <person name="Wilhelm R.C."/>
            <person name="Martinez C.E."/>
        </authorList>
    </citation>
    <scope>NUCLEOTIDE SEQUENCE [LARGE SCALE GENOMIC DNA]</scope>
    <source>
        <strain evidence="1 2">1N</strain>
    </source>
</reference>
<comment type="caution">
    <text evidence="1">The sequence shown here is derived from an EMBL/GenBank/DDBJ whole genome shotgun (WGS) entry which is preliminary data.</text>
</comment>